<evidence type="ECO:0000313" key="1">
    <source>
        <dbReference type="EMBL" id="AHK20634.1"/>
    </source>
</evidence>
<evidence type="ECO:0008006" key="3">
    <source>
        <dbReference type="Google" id="ProtNLM"/>
    </source>
</evidence>
<dbReference type="GeneID" id="96664960"/>
<dbReference type="RefSeq" id="WP_025383288.1">
    <property type="nucleotide sequence ID" value="NZ_CABIIH010000188.1"/>
</dbReference>
<sequence length="59" mass="7131">MAVKWLKNGSYQHKENMPVENTIKKSHLAKPSAWIYRTTAQNIRFIDILFSSYLFQYHW</sequence>
<dbReference type="Proteomes" id="UP000019439">
    <property type="component" value="Chromosome"/>
</dbReference>
<evidence type="ECO:0000313" key="2">
    <source>
        <dbReference type="Proteomes" id="UP000019439"/>
    </source>
</evidence>
<proteinExistence type="predicted"/>
<name>A0ABM5Q020_9GAMM</name>
<protein>
    <recommendedName>
        <fullName evidence="3">Transposase</fullName>
    </recommendedName>
</protein>
<keyword evidence="2" id="KW-1185">Reference proteome</keyword>
<reference evidence="1 2" key="1">
    <citation type="journal article" date="2014" name="Genome Announc.">
        <title>Genome Sequence of Yersinia similis Y228T, a Member of the Yersinia pseudotuberculosis Complex.</title>
        <authorList>
            <person name="Sprague L.D."/>
            <person name="Neubauer H."/>
        </authorList>
    </citation>
    <scope>NUCLEOTIDE SEQUENCE [LARGE SCALE GENOMIC DNA]</scope>
    <source>
        <strain evidence="1 2">228</strain>
    </source>
</reference>
<organism evidence="1 2">
    <name type="scientific">Yersinia similis</name>
    <dbReference type="NCBI Taxonomy" id="367190"/>
    <lineage>
        <taxon>Bacteria</taxon>
        <taxon>Pseudomonadati</taxon>
        <taxon>Pseudomonadota</taxon>
        <taxon>Gammaproteobacteria</taxon>
        <taxon>Enterobacterales</taxon>
        <taxon>Yersiniaceae</taxon>
        <taxon>Yersinia</taxon>
    </lineage>
</organism>
<accession>A0ABM5Q020</accession>
<gene>
    <name evidence="1" type="ORF">BF17_16000</name>
</gene>
<dbReference type="EMBL" id="CP007230">
    <property type="protein sequence ID" value="AHK20634.1"/>
    <property type="molecule type" value="Genomic_DNA"/>
</dbReference>